<feature type="compositionally biased region" description="Basic residues" evidence="8">
    <location>
        <begin position="1"/>
        <end position="16"/>
    </location>
</feature>
<gene>
    <name evidence="10" type="primary">RRP36</name>
</gene>
<dbReference type="CTD" id="88745"/>
<dbReference type="PANTHER" id="PTHR21738">
    <property type="entry name" value="RIBOSOMAL RNA PROCESSING PROTEIN 36 HOMOLOG"/>
    <property type="match status" value="1"/>
</dbReference>
<feature type="coiled-coil region" evidence="7">
    <location>
        <begin position="245"/>
        <end position="288"/>
    </location>
</feature>
<keyword evidence="4 6" id="KW-0698">rRNA processing</keyword>
<keyword evidence="3 6" id="KW-0690">Ribosome biogenesis</keyword>
<feature type="compositionally biased region" description="Acidic residues" evidence="8">
    <location>
        <begin position="83"/>
        <end position="93"/>
    </location>
</feature>
<keyword evidence="7" id="KW-0175">Coiled coil</keyword>
<dbReference type="InterPro" id="IPR009292">
    <property type="entry name" value="RRP36"/>
</dbReference>
<evidence type="ECO:0000256" key="2">
    <source>
        <dbReference type="ARBA" id="ARBA00009418"/>
    </source>
</evidence>
<feature type="region of interest" description="Disordered" evidence="8">
    <location>
        <begin position="1"/>
        <end position="146"/>
    </location>
</feature>
<evidence type="ECO:0000313" key="9">
    <source>
        <dbReference type="Proteomes" id="UP001190640"/>
    </source>
</evidence>
<comment type="subcellular location">
    <subcellularLocation>
        <location evidence="1 6">Nucleus</location>
        <location evidence="1 6">Nucleolus</location>
    </subcellularLocation>
</comment>
<accession>A0AA97JFL2</accession>
<dbReference type="GO" id="GO:0000462">
    <property type="term" value="P:maturation of SSU-rRNA from tricistronic rRNA transcript (SSU-rRNA, 5.8S rRNA, LSU-rRNA)"/>
    <property type="evidence" value="ECO:0007669"/>
    <property type="project" value="TreeGrafter"/>
</dbReference>
<feature type="compositionally biased region" description="Basic residues" evidence="8">
    <location>
        <begin position="181"/>
        <end position="192"/>
    </location>
</feature>
<evidence type="ECO:0000256" key="3">
    <source>
        <dbReference type="ARBA" id="ARBA00022517"/>
    </source>
</evidence>
<feature type="region of interest" description="Disordered" evidence="8">
    <location>
        <begin position="175"/>
        <end position="202"/>
    </location>
</feature>
<evidence type="ECO:0000256" key="7">
    <source>
        <dbReference type="SAM" id="Coils"/>
    </source>
</evidence>
<evidence type="ECO:0000256" key="8">
    <source>
        <dbReference type="SAM" id="MobiDB-lite"/>
    </source>
</evidence>
<evidence type="ECO:0000256" key="4">
    <source>
        <dbReference type="ARBA" id="ARBA00022552"/>
    </source>
</evidence>
<proteinExistence type="inferred from homology"/>
<dbReference type="KEGG" id="emc:129330988"/>
<evidence type="ECO:0000256" key="5">
    <source>
        <dbReference type="ARBA" id="ARBA00023242"/>
    </source>
</evidence>
<keyword evidence="5 6" id="KW-0539">Nucleus</keyword>
<organism evidence="9 10">
    <name type="scientific">Eublepharis macularius</name>
    <name type="common">Leopard gecko</name>
    <name type="synonym">Cyrtodactylus macularius</name>
    <dbReference type="NCBI Taxonomy" id="481883"/>
    <lineage>
        <taxon>Eukaryota</taxon>
        <taxon>Metazoa</taxon>
        <taxon>Chordata</taxon>
        <taxon>Craniata</taxon>
        <taxon>Vertebrata</taxon>
        <taxon>Euteleostomi</taxon>
        <taxon>Lepidosauria</taxon>
        <taxon>Squamata</taxon>
        <taxon>Bifurcata</taxon>
        <taxon>Gekkota</taxon>
        <taxon>Eublepharidae</taxon>
        <taxon>Eublepharinae</taxon>
        <taxon>Eublepharis</taxon>
    </lineage>
</organism>
<evidence type="ECO:0000256" key="1">
    <source>
        <dbReference type="ARBA" id="ARBA00004604"/>
    </source>
</evidence>
<comment type="subunit">
    <text evidence="6">Associates with 90S and pre-40S pre-ribosomal particles.</text>
</comment>
<sequence>MKQLRGNKSRGHPQKKRSADEAICTPAVQTSEESREITILSPKLLAQKRSLQGLSDTIRGPGESTNDAKRPKLLPPASSTGQESEDEDSDDSDFERVESDNDVSDDTSSDDGEDDDEIGSDSSKSNNEDSDSEDTSNPLSKPKLTKELASMSFEELLQLRNKVGTKAYQQMAIEKAAKNATKPKKRQSSNKHRPLEISAKKPVPFLRQVVPVKKKVPRDPRFDDLSGEYNPEVFEKTYAFLNDLRKKEKEVVQRQLKKCQNVEQQNKLQQLLKRMAQQENAQKKCQQEREKDLALKKRQRELAKQGKKPFFLKKSDKQKLELAEKYKELKKSGKLQSFLSKKRKRNAAKDKRRLPSRKDV</sequence>
<dbReference type="GO" id="GO:0030686">
    <property type="term" value="C:90S preribosome"/>
    <property type="evidence" value="ECO:0007669"/>
    <property type="project" value="TreeGrafter"/>
</dbReference>
<keyword evidence="9" id="KW-1185">Reference proteome</keyword>
<name>A0AA97JFL2_EUBMA</name>
<comment type="similarity">
    <text evidence="2 6">Belongs to the RRP36 family.</text>
</comment>
<reference evidence="10" key="1">
    <citation type="submission" date="2025-08" db="UniProtKB">
        <authorList>
            <consortium name="RefSeq"/>
        </authorList>
    </citation>
    <scope>IDENTIFICATION</scope>
    <source>
        <tissue evidence="10">Blood</tissue>
    </source>
</reference>
<dbReference type="GeneID" id="129330988"/>
<feature type="compositionally biased region" description="Basic residues" evidence="8">
    <location>
        <begin position="340"/>
        <end position="360"/>
    </location>
</feature>
<evidence type="ECO:0000313" key="10">
    <source>
        <dbReference type="RefSeq" id="XP_054837278.1"/>
    </source>
</evidence>
<protein>
    <recommendedName>
        <fullName evidence="6">rRNA biogenesis protein RRP36</fullName>
    </recommendedName>
</protein>
<dbReference type="AlphaFoldDB" id="A0AA97JFL2"/>
<dbReference type="Proteomes" id="UP001190640">
    <property type="component" value="Chromosome 1"/>
</dbReference>
<evidence type="ECO:0000256" key="6">
    <source>
        <dbReference type="RuleBase" id="RU368027"/>
    </source>
</evidence>
<dbReference type="Pfam" id="PF06102">
    <property type="entry name" value="RRP36"/>
    <property type="match status" value="1"/>
</dbReference>
<keyword evidence="6" id="KW-0687">Ribonucleoprotein</keyword>
<dbReference type="RefSeq" id="XP_054837278.1">
    <property type="nucleotide sequence ID" value="XM_054981303.1"/>
</dbReference>
<feature type="region of interest" description="Disordered" evidence="8">
    <location>
        <begin position="333"/>
        <end position="360"/>
    </location>
</feature>
<feature type="compositionally biased region" description="Acidic residues" evidence="8">
    <location>
        <begin position="100"/>
        <end position="119"/>
    </location>
</feature>
<dbReference type="GO" id="GO:0005730">
    <property type="term" value="C:nucleolus"/>
    <property type="evidence" value="ECO:0007669"/>
    <property type="project" value="UniProtKB-SubCell"/>
</dbReference>
<dbReference type="PANTHER" id="PTHR21738:SF0">
    <property type="entry name" value="RIBOSOMAL RNA PROCESSING PROTEIN 36 HOMOLOG"/>
    <property type="match status" value="1"/>
</dbReference>
<comment type="function">
    <text evidence="6">Component of the 90S pre-ribosome involved in the maturation of rRNAs. Required for early cleavages of the pre-RNAs in the 40S ribosomal subunit maturation pathway.</text>
</comment>